<feature type="chain" id="PRO_5002782254" evidence="3">
    <location>
        <begin position="22"/>
        <end position="628"/>
    </location>
</feature>
<dbReference type="Proteomes" id="UP000001471">
    <property type="component" value="Unassembled WGS sequence"/>
</dbReference>
<feature type="transmembrane region" description="Helical" evidence="2">
    <location>
        <begin position="304"/>
        <end position="328"/>
    </location>
</feature>
<feature type="transmembrane region" description="Helical" evidence="2">
    <location>
        <begin position="176"/>
        <end position="197"/>
    </location>
</feature>
<evidence type="ECO:0000313" key="4">
    <source>
        <dbReference type="EMBL" id="EDU44853.1"/>
    </source>
</evidence>
<feature type="region of interest" description="Disordered" evidence="1">
    <location>
        <begin position="29"/>
        <end position="52"/>
    </location>
</feature>
<feature type="transmembrane region" description="Helical" evidence="2">
    <location>
        <begin position="380"/>
        <end position="396"/>
    </location>
</feature>
<dbReference type="PANTHER" id="PTHR33927">
    <property type="entry name" value="TRANSMEMBRANE PROTEIN"/>
    <property type="match status" value="1"/>
</dbReference>
<proteinExistence type="predicted"/>
<dbReference type="OMA" id="PLREWHP"/>
<dbReference type="InterPro" id="IPR052979">
    <property type="entry name" value="Adenylate-forming_domain"/>
</dbReference>
<name>B2VY40_PYRTR</name>
<dbReference type="eggNOG" id="ENOG502QQU2">
    <property type="taxonomic scope" value="Eukaryota"/>
</dbReference>
<dbReference type="GeneID" id="6340597"/>
<reference evidence="5" key="1">
    <citation type="journal article" date="2013" name="G3 (Bethesda)">
        <title>Comparative genomics of a plant-pathogenic fungus, Pyrenophora tritici-repentis, reveals transduplication and the impact of repeat elements on pathogenicity and population divergence.</title>
        <authorList>
            <person name="Manning V.A."/>
            <person name="Pandelova I."/>
            <person name="Dhillon B."/>
            <person name="Wilhelm L.J."/>
            <person name="Goodwin S.B."/>
            <person name="Berlin A.M."/>
            <person name="Figueroa M."/>
            <person name="Freitag M."/>
            <person name="Hane J.K."/>
            <person name="Henrissat B."/>
            <person name="Holman W.H."/>
            <person name="Kodira C.D."/>
            <person name="Martin J."/>
            <person name="Oliver R.P."/>
            <person name="Robbertse B."/>
            <person name="Schackwitz W."/>
            <person name="Schwartz D.C."/>
            <person name="Spatafora J.W."/>
            <person name="Turgeon B.G."/>
            <person name="Yandava C."/>
            <person name="Young S."/>
            <person name="Zhou S."/>
            <person name="Zeng Q."/>
            <person name="Grigoriev I.V."/>
            <person name="Ma L.-J."/>
            <person name="Ciuffetti L.M."/>
        </authorList>
    </citation>
    <scope>NUCLEOTIDE SEQUENCE [LARGE SCALE GENOMIC DNA]</scope>
    <source>
        <strain evidence="5">Pt-1C-BFP</strain>
    </source>
</reference>
<evidence type="ECO:0000256" key="3">
    <source>
        <dbReference type="SAM" id="SignalP"/>
    </source>
</evidence>
<dbReference type="InParanoid" id="B2VY40"/>
<protein>
    <submittedName>
        <fullName evidence="4">Integral membrane protein TmpA</fullName>
    </submittedName>
</protein>
<gene>
    <name evidence="4" type="ORF">PTRG_02330</name>
</gene>
<evidence type="ECO:0000256" key="2">
    <source>
        <dbReference type="SAM" id="Phobius"/>
    </source>
</evidence>
<keyword evidence="3" id="KW-0732">Signal</keyword>
<keyword evidence="2" id="KW-0812">Transmembrane</keyword>
<keyword evidence="2" id="KW-0472">Membrane</keyword>
<dbReference type="PANTHER" id="PTHR33927:SF1">
    <property type="entry name" value="TRANSMEMBRANE PROTEIN"/>
    <property type="match status" value="1"/>
</dbReference>
<dbReference type="KEGG" id="ptrr:6340597"/>
<dbReference type="EMBL" id="DS231616">
    <property type="protein sequence ID" value="EDU44853.1"/>
    <property type="molecule type" value="Genomic_DNA"/>
</dbReference>
<feature type="transmembrane region" description="Helical" evidence="2">
    <location>
        <begin position="340"/>
        <end position="360"/>
    </location>
</feature>
<keyword evidence="2" id="KW-1133">Transmembrane helix</keyword>
<feature type="signal peptide" evidence="3">
    <location>
        <begin position="1"/>
        <end position="21"/>
    </location>
</feature>
<feature type="transmembrane region" description="Helical" evidence="2">
    <location>
        <begin position="269"/>
        <end position="292"/>
    </location>
</feature>
<dbReference type="AlphaFoldDB" id="B2VY40"/>
<dbReference type="RefSeq" id="XP_001932663.2">
    <property type="nucleotide sequence ID" value="XM_001932628.2"/>
</dbReference>
<organism evidence="4 5">
    <name type="scientific">Pyrenophora tritici-repentis (strain Pt-1C-BFP)</name>
    <name type="common">Wheat tan spot fungus</name>
    <name type="synonym">Drechslera tritici-repentis</name>
    <dbReference type="NCBI Taxonomy" id="426418"/>
    <lineage>
        <taxon>Eukaryota</taxon>
        <taxon>Fungi</taxon>
        <taxon>Dikarya</taxon>
        <taxon>Ascomycota</taxon>
        <taxon>Pezizomycotina</taxon>
        <taxon>Dothideomycetes</taxon>
        <taxon>Pleosporomycetidae</taxon>
        <taxon>Pleosporales</taxon>
        <taxon>Pleosporineae</taxon>
        <taxon>Pleosporaceae</taxon>
        <taxon>Pyrenophora</taxon>
    </lineage>
</organism>
<evidence type="ECO:0000256" key="1">
    <source>
        <dbReference type="SAM" id="MobiDB-lite"/>
    </source>
</evidence>
<sequence>MSSPLFSPSLLFPLPILLTHAHKTELTISHTLDPQKNPTPPPNGKSGTTNAMQTNTVHKRWYYRRGKRDNTNGEARSTLTHRVTLGRLYAAGILHTYADADADAGEYGGDVEKGVGCRGGVGESKVVLYDDEYDGHAGAVSENTKTIAIGEQAGEDSGTRRCIRIGRLLRCTVFTVYRRLFTLVFVVNVGVAAGVLWKRYQHNQHLHQQQVPDSAVNNENITTLSTLASTNFLTATLLRQHWLLNFFFRSAWLVPWHVPLRLRRVVARVYCYGGIHSGAGVAGTIWWVLFTACLSVKVIKSGEYGYTVLVLAWVILVLLGVILVFAVPGVRRRSHDGFEVTHRFLGWCCVGGFWGEVVLVSWQGSLASTSLGEELVRNPSFWNLILITVLLVYPWLRLRRWTFTARPLSTHALRLSFPNAIHKFSCLAISSSPLREWHPFATFPLADPEGPCASMVISDAGDWTRNLIRSVIAQTKATGDDVVKVNFYIKSHPSAGVLSLTCLFPRVLVVTTGSGIGPCLSSLLENTLASSRDQSHRRQFARLVWSSRSPLTTFGPHIMGLVDKADPDAVVIDTAEMGRPDLLEVAWSMYRELEVEAVFVLSNQKVVDWVVGGLERRGVPAFGPIWDS</sequence>
<dbReference type="OrthoDB" id="3142841at2759"/>
<dbReference type="HOGENOM" id="CLU_005562_3_2_1"/>
<evidence type="ECO:0000313" key="5">
    <source>
        <dbReference type="Proteomes" id="UP000001471"/>
    </source>
</evidence>
<accession>B2VY40</accession>